<feature type="domain" description="Alanine dehydrogenase/pyridine nucleotide transhydrogenase N-terminal" evidence="16">
    <location>
        <begin position="8"/>
        <end position="142"/>
    </location>
</feature>
<dbReference type="AlphaFoldDB" id="A0A5C8ZT09"/>
<protein>
    <recommendedName>
        <fullName evidence="5">Saccharopine dehydrogenase [NAD(+), L-lysine-forming]</fullName>
        <ecNumber evidence="4">1.5.1.7</ecNumber>
    </recommendedName>
    <alternativeName>
        <fullName evidence="10">Lysine--2-oxoglutarate reductase</fullName>
    </alternativeName>
</protein>
<dbReference type="GO" id="GO:0004754">
    <property type="term" value="F:saccharopine dehydrogenase (NAD+, L-lysine-forming) activity"/>
    <property type="evidence" value="ECO:0007669"/>
    <property type="project" value="UniProtKB-EC"/>
</dbReference>
<dbReference type="InterPro" id="IPR027281">
    <property type="entry name" value="Lys1"/>
</dbReference>
<comment type="catalytic activity">
    <reaction evidence="11">
        <text>L-saccharopine + NAD(+) + H2O = L-lysine + 2-oxoglutarate + NADH + H(+)</text>
        <dbReference type="Rhea" id="RHEA:12440"/>
        <dbReference type="ChEBI" id="CHEBI:15377"/>
        <dbReference type="ChEBI" id="CHEBI:15378"/>
        <dbReference type="ChEBI" id="CHEBI:16810"/>
        <dbReference type="ChEBI" id="CHEBI:32551"/>
        <dbReference type="ChEBI" id="CHEBI:57540"/>
        <dbReference type="ChEBI" id="CHEBI:57945"/>
        <dbReference type="ChEBI" id="CHEBI:57951"/>
        <dbReference type="EC" id="1.5.1.7"/>
    </reaction>
</comment>
<dbReference type="InterPro" id="IPR036291">
    <property type="entry name" value="NAD(P)-bd_dom_sf"/>
</dbReference>
<name>A0A5C8ZT09_9GAMM</name>
<feature type="binding site" evidence="13">
    <location>
        <begin position="200"/>
        <end position="201"/>
    </location>
    <ligand>
        <name>NAD(+)</name>
        <dbReference type="ChEBI" id="CHEBI:57540"/>
    </ligand>
</feature>
<gene>
    <name evidence="17" type="ORF">FVW59_11810</name>
</gene>
<dbReference type="EMBL" id="VRYZ01000005">
    <property type="protein sequence ID" value="TXS90899.1"/>
    <property type="molecule type" value="Genomic_DNA"/>
</dbReference>
<dbReference type="SUPFAM" id="SSF51735">
    <property type="entry name" value="NAD(P)-binding Rossmann-fold domains"/>
    <property type="match status" value="1"/>
</dbReference>
<dbReference type="Proteomes" id="UP000321933">
    <property type="component" value="Unassembled WGS sequence"/>
</dbReference>
<accession>A0A5C8ZT09</accession>
<reference evidence="17 18" key="1">
    <citation type="submission" date="2019-08" db="EMBL/GenBank/DDBJ databases">
        <title>Parahaliea maris sp. nov., isolated from the surface seawater.</title>
        <authorList>
            <person name="Liu Y."/>
        </authorList>
    </citation>
    <scope>NUCLEOTIDE SEQUENCE [LARGE SCALE GENOMIC DNA]</scope>
    <source>
        <strain evidence="17 18">S2-26</strain>
    </source>
</reference>
<evidence type="ECO:0000259" key="15">
    <source>
        <dbReference type="SMART" id="SM01002"/>
    </source>
</evidence>
<evidence type="ECO:0000256" key="1">
    <source>
        <dbReference type="ARBA" id="ARBA00004884"/>
    </source>
</evidence>
<feature type="binding site" evidence="13">
    <location>
        <position position="221"/>
    </location>
    <ligand>
        <name>NAD(+)</name>
        <dbReference type="ChEBI" id="CHEBI:57540"/>
    </ligand>
</feature>
<dbReference type="Pfam" id="PF01262">
    <property type="entry name" value="AlaDh_PNT_C"/>
    <property type="match status" value="1"/>
</dbReference>
<evidence type="ECO:0000256" key="2">
    <source>
        <dbReference type="ARBA" id="ARBA00005689"/>
    </source>
</evidence>
<dbReference type="PIRSF" id="PIRSF018250">
    <property type="entry name" value="Saccharopine_DH_Lys"/>
    <property type="match status" value="1"/>
</dbReference>
<feature type="active site" description="Proton donor" evidence="12">
    <location>
        <position position="96"/>
    </location>
</feature>
<dbReference type="PANTHER" id="PTHR11133">
    <property type="entry name" value="SACCHAROPINE DEHYDROGENASE"/>
    <property type="match status" value="1"/>
</dbReference>
<evidence type="ECO:0000313" key="17">
    <source>
        <dbReference type="EMBL" id="TXS90899.1"/>
    </source>
</evidence>
<evidence type="ECO:0000256" key="6">
    <source>
        <dbReference type="ARBA" id="ARBA00022605"/>
    </source>
</evidence>
<keyword evidence="7" id="KW-0560">Oxidoreductase</keyword>
<evidence type="ECO:0000259" key="16">
    <source>
        <dbReference type="SMART" id="SM01003"/>
    </source>
</evidence>
<feature type="binding site" evidence="13">
    <location>
        <position position="130"/>
    </location>
    <ligand>
        <name>NAD(+)</name>
        <dbReference type="ChEBI" id="CHEBI:57540"/>
    </ligand>
</feature>
<comment type="caution">
    <text evidence="17">The sequence shown here is derived from an EMBL/GenBank/DDBJ whole genome shotgun (WGS) entry which is preliminary data.</text>
</comment>
<dbReference type="InterPro" id="IPR007698">
    <property type="entry name" value="AlaDH/PNT_NAD(H)-bd"/>
</dbReference>
<organism evidence="17 18">
    <name type="scientific">Parahaliea aestuarii</name>
    <dbReference type="NCBI Taxonomy" id="1852021"/>
    <lineage>
        <taxon>Bacteria</taxon>
        <taxon>Pseudomonadati</taxon>
        <taxon>Pseudomonadota</taxon>
        <taxon>Gammaproteobacteria</taxon>
        <taxon>Cellvibrionales</taxon>
        <taxon>Halieaceae</taxon>
        <taxon>Parahaliea</taxon>
    </lineage>
</organism>
<dbReference type="RefSeq" id="WP_148064555.1">
    <property type="nucleotide sequence ID" value="NZ_VRYZ01000005.1"/>
</dbReference>
<dbReference type="Gene3D" id="3.40.50.720">
    <property type="entry name" value="NAD(P)-binding Rossmann-like Domain"/>
    <property type="match status" value="1"/>
</dbReference>
<feature type="active site" description="Proton acceptor" evidence="12">
    <location>
        <position position="78"/>
    </location>
</feature>
<dbReference type="CDD" id="cd12188">
    <property type="entry name" value="SDH"/>
    <property type="match status" value="1"/>
</dbReference>
<evidence type="ECO:0000256" key="14">
    <source>
        <dbReference type="PIRSR" id="PIRSR018250-4"/>
    </source>
</evidence>
<evidence type="ECO:0000256" key="4">
    <source>
        <dbReference type="ARBA" id="ARBA00012847"/>
    </source>
</evidence>
<feature type="binding site" evidence="13">
    <location>
        <position position="272"/>
    </location>
    <ligand>
        <name>NAD(+)</name>
        <dbReference type="ChEBI" id="CHEBI:57540"/>
    </ligand>
</feature>
<evidence type="ECO:0000256" key="11">
    <source>
        <dbReference type="ARBA" id="ARBA00047860"/>
    </source>
</evidence>
<comment type="pathway">
    <text evidence="1">Amino-acid biosynthesis; L-lysine biosynthesis via AAA pathway; L-lysine from L-alpha-aminoadipate (fungal route): step 3/3.</text>
</comment>
<dbReference type="SUPFAM" id="SSF52283">
    <property type="entry name" value="Formate/glycerate dehydrogenase catalytic domain-like"/>
    <property type="match status" value="1"/>
</dbReference>
<keyword evidence="9" id="KW-1015">Disulfide bond</keyword>
<comment type="similarity">
    <text evidence="2">Belongs to the AlaDH/PNT family.</text>
</comment>
<evidence type="ECO:0000313" key="18">
    <source>
        <dbReference type="Proteomes" id="UP000321933"/>
    </source>
</evidence>
<dbReference type="InterPro" id="IPR007886">
    <property type="entry name" value="AlaDH/PNT_N"/>
</dbReference>
<proteinExistence type="inferred from homology"/>
<evidence type="ECO:0000256" key="8">
    <source>
        <dbReference type="ARBA" id="ARBA00023027"/>
    </source>
</evidence>
<dbReference type="EC" id="1.5.1.7" evidence="4"/>
<evidence type="ECO:0000256" key="7">
    <source>
        <dbReference type="ARBA" id="ARBA00023002"/>
    </source>
</evidence>
<evidence type="ECO:0000256" key="13">
    <source>
        <dbReference type="PIRSR" id="PIRSR018250-3"/>
    </source>
</evidence>
<feature type="binding site" evidence="13">
    <location>
        <position position="225"/>
    </location>
    <ligand>
        <name>NAD(+)</name>
        <dbReference type="ChEBI" id="CHEBI:57540"/>
    </ligand>
</feature>
<keyword evidence="8 13" id="KW-0520">NAD</keyword>
<dbReference type="InterPro" id="IPR051168">
    <property type="entry name" value="AASS"/>
</dbReference>
<dbReference type="Pfam" id="PF05222">
    <property type="entry name" value="AlaDh_PNT_N"/>
    <property type="match status" value="1"/>
</dbReference>
<keyword evidence="6" id="KW-0028">Amino-acid biosynthesis</keyword>
<feature type="disulfide bond" evidence="14">
    <location>
        <begin position="202"/>
        <end position="243"/>
    </location>
</feature>
<dbReference type="GO" id="GO:0019878">
    <property type="term" value="P:lysine biosynthetic process via aminoadipic acid"/>
    <property type="evidence" value="ECO:0007669"/>
    <property type="project" value="UniProtKB-UniPathway"/>
</dbReference>
<feature type="binding site" evidence="13">
    <location>
        <begin position="311"/>
        <end position="314"/>
    </location>
    <ligand>
        <name>NAD(+)</name>
        <dbReference type="ChEBI" id="CHEBI:57540"/>
    </ligand>
</feature>
<evidence type="ECO:0000256" key="3">
    <source>
        <dbReference type="ARBA" id="ARBA00011245"/>
    </source>
</evidence>
<sequence length="362" mass="39586">MVTAPHLWLRAEHRASEQRSPLTPEHAAKLVAAGMHVTVEQSGQRCFRDIDYQAAGCRLTAPGSWPVAPTDACILGLKELPDDHSPLRHRHIYFAHAYKRQPGATALLQRFLRGGGQLLDLETLCDDSGRRLAAFGYWAGYLGAALAVMNWLAQQVPDNCGMRAVAPWHSSRDLLEELLAMLQPLRGRALPHSLVIGAAGRCGSGARALLEALALPFDGWDIPETRDGGPFSAILDYDLLINCVLVQEALPPFLTADLLAQPARRLSVISDVSCDPGSPYNPLPVYTACTDFSQPSQRLRPGTPVLDLIAIDNLPSLLPMESSADFSNQLLPALLQLAEFPASPWQANLERFHHHTRDLKDA</sequence>
<evidence type="ECO:0000256" key="12">
    <source>
        <dbReference type="PIRSR" id="PIRSR018250-1"/>
    </source>
</evidence>
<dbReference type="SMART" id="SM01003">
    <property type="entry name" value="AlaDh_PNT_N"/>
    <property type="match status" value="1"/>
</dbReference>
<evidence type="ECO:0000256" key="5">
    <source>
        <dbReference type="ARBA" id="ARBA00021221"/>
    </source>
</evidence>
<dbReference type="OrthoDB" id="502334at2"/>
<keyword evidence="18" id="KW-1185">Reference proteome</keyword>
<evidence type="ECO:0000256" key="9">
    <source>
        <dbReference type="ARBA" id="ARBA00023157"/>
    </source>
</evidence>
<dbReference type="UniPathway" id="UPA00033">
    <property type="reaction ID" value="UER00034"/>
</dbReference>
<dbReference type="SMART" id="SM01002">
    <property type="entry name" value="AlaDh_PNT_C"/>
    <property type="match status" value="1"/>
</dbReference>
<comment type="subunit">
    <text evidence="3">Monomer.</text>
</comment>
<dbReference type="PANTHER" id="PTHR11133:SF23">
    <property type="entry name" value="SACCHAROPINE DEHYDROGENASE [NAD(+), L-LYSINE-FORMING]"/>
    <property type="match status" value="1"/>
</dbReference>
<dbReference type="GO" id="GO:0005737">
    <property type="term" value="C:cytoplasm"/>
    <property type="evidence" value="ECO:0007669"/>
    <property type="project" value="TreeGrafter"/>
</dbReference>
<feature type="domain" description="Alanine dehydrogenase/pyridine nucleotide transhydrogenase NAD(H)-binding" evidence="15">
    <location>
        <begin position="179"/>
        <end position="310"/>
    </location>
</feature>
<evidence type="ECO:0000256" key="10">
    <source>
        <dbReference type="ARBA" id="ARBA00033228"/>
    </source>
</evidence>